<dbReference type="InterPro" id="IPR028002">
    <property type="entry name" value="Myb_DNA-bind_5"/>
</dbReference>
<evidence type="ECO:0000313" key="8">
    <source>
        <dbReference type="Proteomes" id="UP001652620"/>
    </source>
</evidence>
<dbReference type="Proteomes" id="UP001652620">
    <property type="component" value="Chromosome 6"/>
</dbReference>
<keyword evidence="4" id="KW-0238">DNA-binding</keyword>
<evidence type="ECO:0000256" key="3">
    <source>
        <dbReference type="ARBA" id="ARBA00023015"/>
    </source>
</evidence>
<evidence type="ECO:0000256" key="2">
    <source>
        <dbReference type="ARBA" id="ARBA00016807"/>
    </source>
</evidence>
<name>A0ABM3K2R5_BACDO</name>
<dbReference type="GeneID" id="125779169"/>
<keyword evidence="8" id="KW-1185">Reference proteome</keyword>
<dbReference type="RefSeq" id="XP_049315766.1">
    <property type="nucleotide sequence ID" value="XM_049459809.1"/>
</dbReference>
<keyword evidence="3" id="KW-0805">Transcription regulation</keyword>
<sequence>MAEFMSSHPKKNLPNSAQGRIASNKLWEELAKQLNAVGPPVKDAKLWRKVFADQKYQAKKKLSFNKASKQRTGGGPYNEKLITATDELLIEAAGLKACVEGITNVSAFGNNPTTQASTFIVNCDSSDEEASPFPSSLRGPTTSTQSLLATTIATEKTPRTPRRKSRSDEKLELLQQNMKSLSAFQKGIDQKLDRLVAAQEKMLALQEKVVVIKLEKHRIQQSTREIDHEIKKLELETLRRNLL</sequence>
<accession>A0ABM3K2R5</accession>
<reference evidence="9" key="1">
    <citation type="submission" date="2025-08" db="UniProtKB">
        <authorList>
            <consortium name="RefSeq"/>
        </authorList>
    </citation>
    <scope>IDENTIFICATION</scope>
    <source>
        <tissue evidence="9">Adult</tissue>
    </source>
</reference>
<protein>
    <recommendedName>
        <fullName evidence="2">Regulatory protein zeste</fullName>
    </recommendedName>
</protein>
<keyword evidence="5" id="KW-0804">Transcription</keyword>
<feature type="domain" description="Myb/SANT-like DNA-binding" evidence="7">
    <location>
        <begin position="24"/>
        <end position="62"/>
    </location>
</feature>
<comment type="subunit">
    <text evidence="1">Self-associates forming complexes of several hundred monomers.</text>
</comment>
<proteinExistence type="predicted"/>
<dbReference type="Pfam" id="PF13873">
    <property type="entry name" value="Myb_DNA-bind_5"/>
    <property type="match status" value="1"/>
</dbReference>
<evidence type="ECO:0000313" key="9">
    <source>
        <dbReference type="RefSeq" id="XP_049315766.1"/>
    </source>
</evidence>
<evidence type="ECO:0000256" key="5">
    <source>
        <dbReference type="ARBA" id="ARBA00023163"/>
    </source>
</evidence>
<gene>
    <name evidence="9" type="primary">LOC125779169</name>
</gene>
<evidence type="ECO:0000256" key="1">
    <source>
        <dbReference type="ARBA" id="ARBA00011764"/>
    </source>
</evidence>
<organism evidence="8 9">
    <name type="scientific">Bactrocera dorsalis</name>
    <name type="common">Oriental fruit fly</name>
    <name type="synonym">Dacus dorsalis</name>
    <dbReference type="NCBI Taxonomy" id="27457"/>
    <lineage>
        <taxon>Eukaryota</taxon>
        <taxon>Metazoa</taxon>
        <taxon>Ecdysozoa</taxon>
        <taxon>Arthropoda</taxon>
        <taxon>Hexapoda</taxon>
        <taxon>Insecta</taxon>
        <taxon>Pterygota</taxon>
        <taxon>Neoptera</taxon>
        <taxon>Endopterygota</taxon>
        <taxon>Diptera</taxon>
        <taxon>Brachycera</taxon>
        <taxon>Muscomorpha</taxon>
        <taxon>Tephritoidea</taxon>
        <taxon>Tephritidae</taxon>
        <taxon>Bactrocera</taxon>
        <taxon>Bactrocera</taxon>
    </lineage>
</organism>
<comment type="function">
    <text evidence="6">Involved in transvection phenomena (= synapsis-dependent gene expression), where the synaptic pairing of chromosomes carrying genes with which zeste interacts influences the expression of these genes. Zeste binds to DNA and stimulates transcription from a nearby promoter.</text>
</comment>
<evidence type="ECO:0000259" key="7">
    <source>
        <dbReference type="Pfam" id="PF13873"/>
    </source>
</evidence>
<evidence type="ECO:0000256" key="6">
    <source>
        <dbReference type="ARBA" id="ARBA00025466"/>
    </source>
</evidence>
<evidence type="ECO:0000256" key="4">
    <source>
        <dbReference type="ARBA" id="ARBA00023125"/>
    </source>
</evidence>